<evidence type="ECO:0000313" key="3">
    <source>
        <dbReference type="Proteomes" id="UP001597425"/>
    </source>
</evidence>
<name>A0ABW5EC42_9GAMM</name>
<evidence type="ECO:0000313" key="2">
    <source>
        <dbReference type="EMBL" id="MFD2309843.1"/>
    </source>
</evidence>
<proteinExistence type="predicted"/>
<keyword evidence="3" id="KW-1185">Reference proteome</keyword>
<protein>
    <submittedName>
        <fullName evidence="2">Porin</fullName>
    </submittedName>
</protein>
<gene>
    <name evidence="2" type="ORF">ACFSKX_05375</name>
</gene>
<accession>A0ABW5EC42</accession>
<dbReference type="InterPro" id="IPR031593">
    <property type="entry name" value="Porin_7"/>
</dbReference>
<feature type="chain" id="PRO_5046126380" evidence="1">
    <location>
        <begin position="20"/>
        <end position="270"/>
    </location>
</feature>
<dbReference type="Pfam" id="PF16956">
    <property type="entry name" value="Porin_7"/>
    <property type="match status" value="1"/>
</dbReference>
<evidence type="ECO:0000256" key="1">
    <source>
        <dbReference type="SAM" id="SignalP"/>
    </source>
</evidence>
<sequence length="270" mass="29760">MKFRFAALPLMMLAATASAESYNSITTGGYTNTESGNADADTFRFGSTYYFAPLETRGPLKEFDYIIRTTNLYGDYSYTDFDGGDADDLTLGGEYFAANGFMGGVEVNEGDLEDTTELTAGYLFNPDLLVSISRVDPDEGDAQNYVNARYNHRLGGTDYIGFNFETDDDFDSQSLSSKWFTKLGGQTWLAVDGGFTNHDEIDNDWNIGAEYYFSKATSVSAGYEDSGLMGDIYDLGVSHFFNRNVAGSLAYVTRDDVDVDEFQLGVTVQL</sequence>
<keyword evidence="1" id="KW-0732">Signal</keyword>
<dbReference type="Proteomes" id="UP001597425">
    <property type="component" value="Unassembled WGS sequence"/>
</dbReference>
<feature type="signal peptide" evidence="1">
    <location>
        <begin position="1"/>
        <end position="19"/>
    </location>
</feature>
<reference evidence="3" key="1">
    <citation type="journal article" date="2019" name="Int. J. Syst. Evol. Microbiol.">
        <title>The Global Catalogue of Microorganisms (GCM) 10K type strain sequencing project: providing services to taxonomists for standard genome sequencing and annotation.</title>
        <authorList>
            <consortium name="The Broad Institute Genomics Platform"/>
            <consortium name="The Broad Institute Genome Sequencing Center for Infectious Disease"/>
            <person name="Wu L."/>
            <person name="Ma J."/>
        </authorList>
    </citation>
    <scope>NUCLEOTIDE SEQUENCE [LARGE SCALE GENOMIC DNA]</scope>
    <source>
        <strain evidence="3">KCTC 12848</strain>
    </source>
</reference>
<dbReference type="RefSeq" id="WP_265720425.1">
    <property type="nucleotide sequence ID" value="NZ_JAPIVK010000003.1"/>
</dbReference>
<organism evidence="2 3">
    <name type="scientific">Microbulbifer halophilus</name>
    <dbReference type="NCBI Taxonomy" id="453963"/>
    <lineage>
        <taxon>Bacteria</taxon>
        <taxon>Pseudomonadati</taxon>
        <taxon>Pseudomonadota</taxon>
        <taxon>Gammaproteobacteria</taxon>
        <taxon>Cellvibrionales</taxon>
        <taxon>Microbulbiferaceae</taxon>
        <taxon>Microbulbifer</taxon>
    </lineage>
</organism>
<comment type="caution">
    <text evidence="2">The sequence shown here is derived from an EMBL/GenBank/DDBJ whole genome shotgun (WGS) entry which is preliminary data.</text>
</comment>
<dbReference type="EMBL" id="JBHUJD010000005">
    <property type="protein sequence ID" value="MFD2309843.1"/>
    <property type="molecule type" value="Genomic_DNA"/>
</dbReference>